<evidence type="ECO:0000313" key="2">
    <source>
        <dbReference type="Proteomes" id="UP000824120"/>
    </source>
</evidence>
<evidence type="ECO:0000313" key="1">
    <source>
        <dbReference type="EMBL" id="KAG5576688.1"/>
    </source>
</evidence>
<organism evidence="1 2">
    <name type="scientific">Solanum commersonii</name>
    <name type="common">Commerson's wild potato</name>
    <name type="synonym">Commerson's nightshade</name>
    <dbReference type="NCBI Taxonomy" id="4109"/>
    <lineage>
        <taxon>Eukaryota</taxon>
        <taxon>Viridiplantae</taxon>
        <taxon>Streptophyta</taxon>
        <taxon>Embryophyta</taxon>
        <taxon>Tracheophyta</taxon>
        <taxon>Spermatophyta</taxon>
        <taxon>Magnoliopsida</taxon>
        <taxon>eudicotyledons</taxon>
        <taxon>Gunneridae</taxon>
        <taxon>Pentapetalae</taxon>
        <taxon>asterids</taxon>
        <taxon>lamiids</taxon>
        <taxon>Solanales</taxon>
        <taxon>Solanaceae</taxon>
        <taxon>Solanoideae</taxon>
        <taxon>Solaneae</taxon>
        <taxon>Solanum</taxon>
    </lineage>
</organism>
<accession>A0A9J5WNT6</accession>
<reference evidence="1 2" key="1">
    <citation type="submission" date="2020-09" db="EMBL/GenBank/DDBJ databases">
        <title>De no assembly of potato wild relative species, Solanum commersonii.</title>
        <authorList>
            <person name="Cho K."/>
        </authorList>
    </citation>
    <scope>NUCLEOTIDE SEQUENCE [LARGE SCALE GENOMIC DNA]</scope>
    <source>
        <strain evidence="1">LZ3.2</strain>
        <tissue evidence="1">Leaf</tissue>
    </source>
</reference>
<dbReference type="AlphaFoldDB" id="A0A9J5WNT6"/>
<dbReference type="EMBL" id="JACXVP010000011">
    <property type="protein sequence ID" value="KAG5576688.1"/>
    <property type="molecule type" value="Genomic_DNA"/>
</dbReference>
<proteinExistence type="predicted"/>
<comment type="caution">
    <text evidence="1">The sequence shown here is derived from an EMBL/GenBank/DDBJ whole genome shotgun (WGS) entry which is preliminary data.</text>
</comment>
<gene>
    <name evidence="1" type="ORF">H5410_056822</name>
</gene>
<dbReference type="Proteomes" id="UP000824120">
    <property type="component" value="Chromosome 11"/>
</dbReference>
<keyword evidence="2" id="KW-1185">Reference proteome</keyword>
<protein>
    <submittedName>
        <fullName evidence="1">Uncharacterized protein</fullName>
    </submittedName>
</protein>
<name>A0A9J5WNT6_SOLCO</name>
<sequence>MIQIVFNFRNLRLKEYEVLLSKATLPENIKWCKFFIFKRISYIISRSFDILKFERIKHLSKTIKIKEWTPKDHDDRLIVSSSSRIKKKARRTLI</sequence>